<feature type="binding site" evidence="4">
    <location>
        <position position="302"/>
    </location>
    <ligand>
        <name>FAD</name>
        <dbReference type="ChEBI" id="CHEBI:57692"/>
    </ligand>
</feature>
<dbReference type="Gene3D" id="1.10.579.10">
    <property type="entry name" value="DNA Cyclobutane Dipyrimidine Photolyase, subunit A, domain 3"/>
    <property type="match status" value="1"/>
</dbReference>
<dbReference type="GO" id="GO:0005634">
    <property type="term" value="C:nucleus"/>
    <property type="evidence" value="ECO:0007669"/>
    <property type="project" value="TreeGrafter"/>
</dbReference>
<dbReference type="GO" id="GO:0032922">
    <property type="term" value="P:circadian regulation of gene expression"/>
    <property type="evidence" value="ECO:0007669"/>
    <property type="project" value="TreeGrafter"/>
</dbReference>
<proteinExistence type="inferred from homology"/>
<dbReference type="InterPro" id="IPR006050">
    <property type="entry name" value="DNA_photolyase_N"/>
</dbReference>
<sequence length="547" mass="62845">MASKKHARADSQTHSDYVEVENMLKKPSTKRAKQIDADTPYANLCERLNQTRSRDVKPRNVLHWVRSKDIRQEDNKGLHAASQKAKEGKGSLITMYLWSPNDLVFHGTSPARSDFILDNLRILKSQLEDKNIPLAIVTSEKRGSKTQRVMDFAKEHDISHIYANMEYEIDELRRDISIAKSVQEEKDMAFDVLHDQTVVVPGTLTTRSGGPLKVFTPYQRSWLSETKSEFSLLDSVPPPDGNDTCARKDLAKLFDTQIPNLPETKQFDSEEERARIRKLWPAGNEAGMRRLADFLHNKVADYAAHRSEPAGDPSSRLSAYFSAGIVSVREVLQQTKKANGGKHFDAGDAGIIAWVREIVFREFYRQVTVTTPHTAMNLPQNLKFDNVEWEDDVEGWQKWCEGKTGVPFIDAGMRQINTEAYMHNRLRMNTASYLRANLLIDYRKGERYFAEHLIDWDLSNNTQGWEPSYTVFNPVVQAEKCDKHGDYIRQWVPELRGLKGKEIFAPHDRLSKEEFEKLGYPYPHVNYAETAQRAKQRYKRNLAEADP</sequence>
<dbReference type="GO" id="GO:0043153">
    <property type="term" value="P:entrainment of circadian clock by photoperiod"/>
    <property type="evidence" value="ECO:0007669"/>
    <property type="project" value="TreeGrafter"/>
</dbReference>
<dbReference type="PANTHER" id="PTHR11455:SF18">
    <property type="entry name" value="SI:CH1073-390K14.1"/>
    <property type="match status" value="1"/>
</dbReference>
<feature type="binding site" evidence="4">
    <location>
        <begin position="314"/>
        <end position="318"/>
    </location>
    <ligand>
        <name>FAD</name>
        <dbReference type="ChEBI" id="CHEBI:57692"/>
    </ligand>
</feature>
<dbReference type="GO" id="GO:0071949">
    <property type="term" value="F:FAD binding"/>
    <property type="evidence" value="ECO:0007669"/>
    <property type="project" value="TreeGrafter"/>
</dbReference>
<organism evidence="7 8">
    <name type="scientific">Oleoguttula mirabilis</name>
    <dbReference type="NCBI Taxonomy" id="1507867"/>
    <lineage>
        <taxon>Eukaryota</taxon>
        <taxon>Fungi</taxon>
        <taxon>Dikarya</taxon>
        <taxon>Ascomycota</taxon>
        <taxon>Pezizomycotina</taxon>
        <taxon>Dothideomycetes</taxon>
        <taxon>Dothideomycetidae</taxon>
        <taxon>Mycosphaerellales</taxon>
        <taxon>Teratosphaeriaceae</taxon>
        <taxon>Oleoguttula</taxon>
    </lineage>
</organism>
<feature type="region of interest" description="Disordered" evidence="5">
    <location>
        <begin position="1"/>
        <end position="33"/>
    </location>
</feature>
<feature type="binding site" evidence="4">
    <location>
        <position position="354"/>
    </location>
    <ligand>
        <name>FAD</name>
        <dbReference type="ChEBI" id="CHEBI:57692"/>
    </ligand>
</feature>
<dbReference type="GO" id="GO:0003677">
    <property type="term" value="F:DNA binding"/>
    <property type="evidence" value="ECO:0007669"/>
    <property type="project" value="TreeGrafter"/>
</dbReference>
<evidence type="ECO:0000256" key="3">
    <source>
        <dbReference type="ARBA" id="ARBA00022827"/>
    </source>
</evidence>
<feature type="binding site" evidence="4">
    <location>
        <begin position="455"/>
        <end position="457"/>
    </location>
    <ligand>
        <name>FAD</name>
        <dbReference type="ChEBI" id="CHEBI:57692"/>
    </ligand>
</feature>
<protein>
    <recommendedName>
        <fullName evidence="6">Photolyase/cryptochrome alpha/beta domain-containing protein</fullName>
    </recommendedName>
</protein>
<comment type="cofactor">
    <cofactor evidence="4">
        <name>FAD</name>
        <dbReference type="ChEBI" id="CHEBI:57692"/>
    </cofactor>
    <text evidence="4">Binds 1 FAD per subunit.</text>
</comment>
<evidence type="ECO:0000259" key="6">
    <source>
        <dbReference type="PROSITE" id="PS51645"/>
    </source>
</evidence>
<evidence type="ECO:0000256" key="4">
    <source>
        <dbReference type="PIRSR" id="PIRSR602081-1"/>
    </source>
</evidence>
<dbReference type="InterPro" id="IPR005101">
    <property type="entry name" value="Cryptochr/Photolyase_FAD-bd"/>
</dbReference>
<name>A0AAV9J6N4_9PEZI</name>
<dbReference type="InterPro" id="IPR002081">
    <property type="entry name" value="Cryptochrome/DNA_photolyase_1"/>
</dbReference>
<dbReference type="Proteomes" id="UP001324427">
    <property type="component" value="Unassembled WGS sequence"/>
</dbReference>
<dbReference type="InterPro" id="IPR014729">
    <property type="entry name" value="Rossmann-like_a/b/a_fold"/>
</dbReference>
<dbReference type="PRINTS" id="PR00147">
    <property type="entry name" value="DNAPHOTLYASE"/>
</dbReference>
<evidence type="ECO:0000313" key="8">
    <source>
        <dbReference type="Proteomes" id="UP001324427"/>
    </source>
</evidence>
<keyword evidence="8" id="KW-1185">Reference proteome</keyword>
<dbReference type="EMBL" id="JAVFHQ010000064">
    <property type="protein sequence ID" value="KAK4540634.1"/>
    <property type="molecule type" value="Genomic_DNA"/>
</dbReference>
<comment type="caution">
    <text evidence="7">The sequence shown here is derived from an EMBL/GenBank/DDBJ whole genome shotgun (WGS) entry which is preliminary data.</text>
</comment>
<dbReference type="AlphaFoldDB" id="A0AAV9J6N4"/>
<feature type="domain" description="Photolyase/cryptochrome alpha/beta" evidence="6">
    <location>
        <begin position="60"/>
        <end position="198"/>
    </location>
</feature>
<dbReference type="PANTHER" id="PTHR11455">
    <property type="entry name" value="CRYPTOCHROME"/>
    <property type="match status" value="1"/>
</dbReference>
<evidence type="ECO:0000256" key="5">
    <source>
        <dbReference type="SAM" id="MobiDB-lite"/>
    </source>
</evidence>
<dbReference type="SUPFAM" id="SSF48173">
    <property type="entry name" value="Cryptochrome/photolyase FAD-binding domain"/>
    <property type="match status" value="1"/>
</dbReference>
<dbReference type="SUPFAM" id="SSF52425">
    <property type="entry name" value="Cryptochrome/photolyase, N-terminal domain"/>
    <property type="match status" value="1"/>
</dbReference>
<evidence type="ECO:0000313" key="7">
    <source>
        <dbReference type="EMBL" id="KAK4540634.1"/>
    </source>
</evidence>
<dbReference type="InterPro" id="IPR036134">
    <property type="entry name" value="Crypto/Photolyase_FAD-like_sf"/>
</dbReference>
<gene>
    <name evidence="7" type="ORF">LTR36_009065</name>
</gene>
<dbReference type="Pfam" id="PF03441">
    <property type="entry name" value="FAD_binding_7"/>
    <property type="match status" value="1"/>
</dbReference>
<evidence type="ECO:0000256" key="1">
    <source>
        <dbReference type="ARBA" id="ARBA00005862"/>
    </source>
</evidence>
<evidence type="ECO:0000256" key="2">
    <source>
        <dbReference type="ARBA" id="ARBA00022630"/>
    </source>
</evidence>
<keyword evidence="3 4" id="KW-0274">FAD</keyword>
<dbReference type="InterPro" id="IPR036155">
    <property type="entry name" value="Crypto/Photolyase_N_sf"/>
</dbReference>
<dbReference type="GO" id="GO:0005737">
    <property type="term" value="C:cytoplasm"/>
    <property type="evidence" value="ECO:0007669"/>
    <property type="project" value="TreeGrafter"/>
</dbReference>
<feature type="binding site" evidence="4">
    <location>
        <begin position="357"/>
        <end position="364"/>
    </location>
    <ligand>
        <name>FAD</name>
        <dbReference type="ChEBI" id="CHEBI:57692"/>
    </ligand>
</feature>
<keyword evidence="2 4" id="KW-0285">Flavoprotein</keyword>
<comment type="similarity">
    <text evidence="1">Belongs to the DNA photolyase class-1 family.</text>
</comment>
<accession>A0AAV9J6N4</accession>
<dbReference type="Gene3D" id="1.25.40.80">
    <property type="match status" value="1"/>
</dbReference>
<dbReference type="PROSITE" id="PS51645">
    <property type="entry name" value="PHR_CRY_ALPHA_BETA"/>
    <property type="match status" value="1"/>
</dbReference>
<feature type="compositionally biased region" description="Basic and acidic residues" evidence="5">
    <location>
        <begin position="8"/>
        <end position="17"/>
    </location>
</feature>
<dbReference type="Gene3D" id="3.40.50.620">
    <property type="entry name" value="HUPs"/>
    <property type="match status" value="1"/>
</dbReference>
<reference evidence="7 8" key="1">
    <citation type="submission" date="2021-11" db="EMBL/GenBank/DDBJ databases">
        <title>Black yeast isolated from Biological Soil Crust.</title>
        <authorList>
            <person name="Kurbessoian T."/>
        </authorList>
    </citation>
    <scope>NUCLEOTIDE SEQUENCE [LARGE SCALE GENOMIC DNA]</scope>
    <source>
        <strain evidence="7 8">CCFEE 5522</strain>
    </source>
</reference>
<dbReference type="GO" id="GO:0003904">
    <property type="term" value="F:deoxyribodipyrimidine photo-lyase activity"/>
    <property type="evidence" value="ECO:0007669"/>
    <property type="project" value="TreeGrafter"/>
</dbReference>
<dbReference type="Pfam" id="PF00875">
    <property type="entry name" value="DNA_photolyase"/>
    <property type="match status" value="1"/>
</dbReference>